<organism evidence="1 2">
    <name type="scientific">Emydomyces testavorans</name>
    <dbReference type="NCBI Taxonomy" id="2070801"/>
    <lineage>
        <taxon>Eukaryota</taxon>
        <taxon>Fungi</taxon>
        <taxon>Dikarya</taxon>
        <taxon>Ascomycota</taxon>
        <taxon>Pezizomycotina</taxon>
        <taxon>Eurotiomycetes</taxon>
        <taxon>Eurotiomycetidae</taxon>
        <taxon>Onygenales</taxon>
        <taxon>Nannizziopsiaceae</taxon>
        <taxon>Emydomyces</taxon>
    </lineage>
</organism>
<dbReference type="AlphaFoldDB" id="A0AAF0DNA1"/>
<name>A0AAF0DNA1_9EURO</name>
<keyword evidence="2" id="KW-1185">Reference proteome</keyword>
<reference evidence="1" key="1">
    <citation type="submission" date="2023-03" db="EMBL/GenBank/DDBJ databases">
        <title>Emydomyces testavorans Genome Sequence.</title>
        <authorList>
            <person name="Hoyer L."/>
        </authorList>
    </citation>
    <scope>NUCLEOTIDE SEQUENCE</scope>
    <source>
        <strain evidence="1">16-2883</strain>
    </source>
</reference>
<evidence type="ECO:0000313" key="1">
    <source>
        <dbReference type="EMBL" id="WEW61974.1"/>
    </source>
</evidence>
<gene>
    <name evidence="1" type="ORF">PRK78_007474</name>
</gene>
<evidence type="ECO:0000313" key="2">
    <source>
        <dbReference type="Proteomes" id="UP001219355"/>
    </source>
</evidence>
<dbReference type="EMBL" id="CP120631">
    <property type="protein sequence ID" value="WEW61974.1"/>
    <property type="molecule type" value="Genomic_DNA"/>
</dbReference>
<sequence>MVELKVSNPPESSLIDDWLLKRYATQACDDPWAIQRYSACRLLKESDISCYLWAEDALRFYGVPTVVFDINIVVRDVREAADALMRKGWHPPPPGFETRANHIREETFYLVEPQCTAVGPFDSVVALTAASDWDVELPDVATQKRRLLKGTTRWPFIPELHQLLDSFIHKWLDIPAVHYFPRGHIGCFLAYLYGYVPVLKLKEFADYLKVEHRQYHFDVTAGVNYTTAPFRLHSRKVRDSIRRGEHHFSDCSVSRNDDRFFTARVEAQLLASLPPPIHTE</sequence>
<accession>A0AAF0DNA1</accession>
<dbReference type="Proteomes" id="UP001219355">
    <property type="component" value="Chromosome 5"/>
</dbReference>
<proteinExistence type="predicted"/>
<protein>
    <submittedName>
        <fullName evidence="1">Uncharacterized protein</fullName>
    </submittedName>
</protein>